<dbReference type="Proteomes" id="UP000790347">
    <property type="component" value="Unassembled WGS sequence"/>
</dbReference>
<keyword evidence="3" id="KW-1133">Transmembrane helix</keyword>
<evidence type="ECO:0000313" key="4">
    <source>
        <dbReference type="EMBL" id="KAH9529706.1"/>
    </source>
</evidence>
<evidence type="ECO:0000256" key="1">
    <source>
        <dbReference type="ARBA" id="ARBA00004613"/>
    </source>
</evidence>
<keyword evidence="3" id="KW-0472">Membrane</keyword>
<dbReference type="PANTHER" id="PTHR41146">
    <property type="entry name" value="DIURETIC HORMONE CLASS 2"/>
    <property type="match status" value="1"/>
</dbReference>
<organism evidence="4 5">
    <name type="scientific">Dermatophagoides farinae</name>
    <name type="common">American house dust mite</name>
    <dbReference type="NCBI Taxonomy" id="6954"/>
    <lineage>
        <taxon>Eukaryota</taxon>
        <taxon>Metazoa</taxon>
        <taxon>Ecdysozoa</taxon>
        <taxon>Arthropoda</taxon>
        <taxon>Chelicerata</taxon>
        <taxon>Arachnida</taxon>
        <taxon>Acari</taxon>
        <taxon>Acariformes</taxon>
        <taxon>Sarcoptiformes</taxon>
        <taxon>Astigmata</taxon>
        <taxon>Psoroptidia</taxon>
        <taxon>Analgoidea</taxon>
        <taxon>Pyroglyphidae</taxon>
        <taxon>Dermatophagoidinae</taxon>
        <taxon>Dermatophagoides</taxon>
    </lineage>
</organism>
<evidence type="ECO:0000313" key="5">
    <source>
        <dbReference type="Proteomes" id="UP000790347"/>
    </source>
</evidence>
<dbReference type="InterPro" id="IPR034439">
    <property type="entry name" value="DH2-like"/>
</dbReference>
<sequence length="161" mass="17515">MFTMLNKLLTIKSSSSSSSSSQTSSSSSSLLSTKMNWKKDGQFGLFVWIFVFVAVATYYHSSLSAEAYPVNLMMTRKYPVNVEVENPEELISTLDNLIQNILVGIDSSHSNNMQQITDKSSGTNKRGIDLGLSRGFSGSQAAKHLMGMSAASFANGPGRKR</sequence>
<dbReference type="GO" id="GO:0001664">
    <property type="term" value="F:G protein-coupled receptor binding"/>
    <property type="evidence" value="ECO:0007669"/>
    <property type="project" value="TreeGrafter"/>
</dbReference>
<evidence type="ECO:0000256" key="3">
    <source>
        <dbReference type="SAM" id="Phobius"/>
    </source>
</evidence>
<dbReference type="AlphaFoldDB" id="A0A922LAQ1"/>
<protein>
    <submittedName>
        <fullName evidence="4">Diuretic hormone</fullName>
    </submittedName>
</protein>
<dbReference type="GO" id="GO:0008613">
    <property type="term" value="F:diuretic hormone activity"/>
    <property type="evidence" value="ECO:0007669"/>
    <property type="project" value="InterPro"/>
</dbReference>
<reference evidence="4" key="2">
    <citation type="journal article" date="2022" name="Res Sq">
        <title>Comparative Genomics Reveals Insights into the Divergent Evolution of Astigmatic Mites and Household Pest Adaptations.</title>
        <authorList>
            <person name="Xiong Q."/>
            <person name="Wan A.T.-Y."/>
            <person name="Liu X.-Y."/>
            <person name="Fung C.S.-H."/>
            <person name="Xiao X."/>
            <person name="Malainual N."/>
            <person name="Hou J."/>
            <person name="Wang L."/>
            <person name="Wang M."/>
            <person name="Yang K."/>
            <person name="Cui Y."/>
            <person name="Leung E."/>
            <person name="Nong W."/>
            <person name="Shin S.-K."/>
            <person name="Au S."/>
            <person name="Jeong K.Y."/>
            <person name="Chew F.T."/>
            <person name="Hui J."/>
            <person name="Leung T.F."/>
            <person name="Tungtrongchitr A."/>
            <person name="Zhong N."/>
            <person name="Liu Z."/>
            <person name="Tsui S."/>
        </authorList>
    </citation>
    <scope>NUCLEOTIDE SEQUENCE</scope>
    <source>
        <strain evidence="4">Derf</strain>
        <tissue evidence="4">Whole organism</tissue>
    </source>
</reference>
<name>A0A922LAQ1_DERFA</name>
<keyword evidence="2" id="KW-0964">Secreted</keyword>
<gene>
    <name evidence="4" type="primary">Dh31</name>
    <name evidence="4" type="ORF">DERF_003575</name>
</gene>
<reference evidence="4" key="1">
    <citation type="submission" date="2013-05" db="EMBL/GenBank/DDBJ databases">
        <authorList>
            <person name="Yim A.K.Y."/>
            <person name="Chan T.F."/>
            <person name="Ji K.M."/>
            <person name="Liu X.Y."/>
            <person name="Zhou J.W."/>
            <person name="Li R.Q."/>
            <person name="Yang K.Y."/>
            <person name="Li J."/>
            <person name="Li M."/>
            <person name="Law P.T.W."/>
            <person name="Wu Y.L."/>
            <person name="Cai Z.L."/>
            <person name="Qin H."/>
            <person name="Bao Y."/>
            <person name="Leung R.K.K."/>
            <person name="Ng P.K.S."/>
            <person name="Zou J."/>
            <person name="Zhong X.J."/>
            <person name="Ran P.X."/>
            <person name="Zhong N.S."/>
            <person name="Liu Z.G."/>
            <person name="Tsui S.K.W."/>
        </authorList>
    </citation>
    <scope>NUCLEOTIDE SEQUENCE</scope>
    <source>
        <strain evidence="4">Derf</strain>
        <tissue evidence="4">Whole organism</tissue>
    </source>
</reference>
<keyword evidence="3" id="KW-0812">Transmembrane</keyword>
<comment type="caution">
    <text evidence="4">The sequence shown here is derived from an EMBL/GenBank/DDBJ whole genome shotgun (WGS) entry which is preliminary data.</text>
</comment>
<accession>A0A922LAQ1</accession>
<comment type="subcellular location">
    <subcellularLocation>
        <location evidence="1">Secreted</location>
    </subcellularLocation>
</comment>
<dbReference type="GO" id="GO:0007589">
    <property type="term" value="P:body fluid secretion"/>
    <property type="evidence" value="ECO:0007669"/>
    <property type="project" value="InterPro"/>
</dbReference>
<evidence type="ECO:0000256" key="2">
    <source>
        <dbReference type="ARBA" id="ARBA00022525"/>
    </source>
</evidence>
<dbReference type="GO" id="GO:0005615">
    <property type="term" value="C:extracellular space"/>
    <property type="evidence" value="ECO:0007669"/>
    <property type="project" value="TreeGrafter"/>
</dbReference>
<dbReference type="EMBL" id="ASGP02000001">
    <property type="protein sequence ID" value="KAH9529706.1"/>
    <property type="molecule type" value="Genomic_DNA"/>
</dbReference>
<feature type="transmembrane region" description="Helical" evidence="3">
    <location>
        <begin position="45"/>
        <end position="68"/>
    </location>
</feature>
<keyword evidence="5" id="KW-1185">Reference proteome</keyword>
<proteinExistence type="predicted"/>
<dbReference type="PANTHER" id="PTHR41146:SF1">
    <property type="entry name" value="DIURETIC HORMONE CLASS 2"/>
    <property type="match status" value="1"/>
</dbReference>